<dbReference type="InterPro" id="IPR015422">
    <property type="entry name" value="PyrdxlP-dep_Trfase_small"/>
</dbReference>
<dbReference type="GO" id="GO:0030170">
    <property type="term" value="F:pyridoxal phosphate binding"/>
    <property type="evidence" value="ECO:0007669"/>
    <property type="project" value="InterPro"/>
</dbReference>
<dbReference type="PANTHER" id="PTHR11986">
    <property type="entry name" value="AMINOTRANSFERASE CLASS III"/>
    <property type="match status" value="1"/>
</dbReference>
<dbReference type="Pfam" id="PF00202">
    <property type="entry name" value="Aminotran_3"/>
    <property type="match status" value="1"/>
</dbReference>
<dbReference type="InterPro" id="IPR050103">
    <property type="entry name" value="Class-III_PLP-dep_AT"/>
</dbReference>
<dbReference type="SUPFAM" id="SSF53383">
    <property type="entry name" value="PLP-dependent transferases"/>
    <property type="match status" value="1"/>
</dbReference>
<reference evidence="6 7" key="1">
    <citation type="submission" date="2020-02" db="EMBL/GenBank/DDBJ databases">
        <title>Ideonella bacterium strain TBM-1.</title>
        <authorList>
            <person name="Chen W.-M."/>
        </authorList>
    </citation>
    <scope>NUCLEOTIDE SEQUENCE [LARGE SCALE GENOMIC DNA]</scope>
    <source>
        <strain evidence="6 7">TBM-1</strain>
    </source>
</reference>
<dbReference type="GO" id="GO:0008483">
    <property type="term" value="F:transaminase activity"/>
    <property type="evidence" value="ECO:0007669"/>
    <property type="project" value="UniProtKB-KW"/>
</dbReference>
<gene>
    <name evidence="6" type="ORF">G3A44_11565</name>
</gene>
<comment type="cofactor">
    <cofactor evidence="1">
        <name>pyridoxal 5'-phosphate</name>
        <dbReference type="ChEBI" id="CHEBI:597326"/>
    </cofactor>
</comment>
<dbReference type="AlphaFoldDB" id="A0A7C9TKU1"/>
<dbReference type="InterPro" id="IPR015421">
    <property type="entry name" value="PyrdxlP-dep_Trfase_major"/>
</dbReference>
<dbReference type="InterPro" id="IPR015424">
    <property type="entry name" value="PyrdxlP-dep_Trfase"/>
</dbReference>
<protein>
    <submittedName>
        <fullName evidence="6">Aspartate aminotransferase family protein</fullName>
    </submittedName>
</protein>
<comment type="similarity">
    <text evidence="5">Belongs to the class-III pyridoxal-phosphate-dependent aminotransferase family.</text>
</comment>
<evidence type="ECO:0000256" key="1">
    <source>
        <dbReference type="ARBA" id="ARBA00001933"/>
    </source>
</evidence>
<evidence type="ECO:0000313" key="7">
    <source>
        <dbReference type="Proteomes" id="UP000484255"/>
    </source>
</evidence>
<dbReference type="PANTHER" id="PTHR11986:SF79">
    <property type="entry name" value="ACETYLORNITHINE AMINOTRANSFERASE, MITOCHONDRIAL"/>
    <property type="match status" value="1"/>
</dbReference>
<keyword evidence="3 6" id="KW-0808">Transferase</keyword>
<evidence type="ECO:0000256" key="4">
    <source>
        <dbReference type="ARBA" id="ARBA00022898"/>
    </source>
</evidence>
<accession>A0A7C9TKU1</accession>
<comment type="caution">
    <text evidence="6">The sequence shown here is derived from an EMBL/GenBank/DDBJ whole genome shotgun (WGS) entry which is preliminary data.</text>
</comment>
<evidence type="ECO:0000313" key="6">
    <source>
        <dbReference type="EMBL" id="NDY91823.1"/>
    </source>
</evidence>
<dbReference type="GO" id="GO:0042802">
    <property type="term" value="F:identical protein binding"/>
    <property type="evidence" value="ECO:0007669"/>
    <property type="project" value="TreeGrafter"/>
</dbReference>
<dbReference type="EMBL" id="JAAGOH010000012">
    <property type="protein sequence ID" value="NDY91823.1"/>
    <property type="molecule type" value="Genomic_DNA"/>
</dbReference>
<keyword evidence="4 5" id="KW-0663">Pyridoxal phosphate</keyword>
<evidence type="ECO:0000256" key="2">
    <source>
        <dbReference type="ARBA" id="ARBA00022576"/>
    </source>
</evidence>
<sequence>MLTPISSGGPVDATRALYRRHAASPEWRTADITLARAQGATVEAADGRHFIDLASGGFGAGHPAVRRAVAAQVRKGPLSSRLLVNRPLTELVTRLAELAPGSLSVSYVCNSGEEALDSALKLAKGHAPQRTTVVVGQGGDYGSLSHGQHLAGGTGTLLAGLPLQARPLPLGETARWIEAIGPDTAAVLVEPLSLGQGALEAPAGFWQALRARCTATGALLIVSELRTGLGRCGSLFAVEQTGVEPDVLVLGPGLDGGCVPIGVYVTRKAINDRVYGRRNPSLHGSTTGGNPACCVAALAALEAIESEGLVQRHRRLGVHLRLVLAGHAGRTGTGLVRVQQCGTLATVDFCSAQRAQQVWQAAWARGVRLRPPQGERLLLQAPLTLTQAELDLALARWAQALDDVPPADLGAVSGRPGATQEVPA</sequence>
<keyword evidence="7" id="KW-1185">Reference proteome</keyword>
<proteinExistence type="inferred from homology"/>
<evidence type="ECO:0000256" key="3">
    <source>
        <dbReference type="ARBA" id="ARBA00022679"/>
    </source>
</evidence>
<dbReference type="RefSeq" id="WP_163457676.1">
    <property type="nucleotide sequence ID" value="NZ_JAAGOH010000012.1"/>
</dbReference>
<organism evidence="6 7">
    <name type="scientific">Ideonella livida</name>
    <dbReference type="NCBI Taxonomy" id="2707176"/>
    <lineage>
        <taxon>Bacteria</taxon>
        <taxon>Pseudomonadati</taxon>
        <taxon>Pseudomonadota</taxon>
        <taxon>Betaproteobacteria</taxon>
        <taxon>Burkholderiales</taxon>
        <taxon>Sphaerotilaceae</taxon>
        <taxon>Ideonella</taxon>
    </lineage>
</organism>
<evidence type="ECO:0000256" key="5">
    <source>
        <dbReference type="RuleBase" id="RU003560"/>
    </source>
</evidence>
<dbReference type="Gene3D" id="3.40.640.10">
    <property type="entry name" value="Type I PLP-dependent aspartate aminotransferase-like (Major domain)"/>
    <property type="match status" value="1"/>
</dbReference>
<dbReference type="InterPro" id="IPR005814">
    <property type="entry name" value="Aminotrans_3"/>
</dbReference>
<keyword evidence="2 6" id="KW-0032">Aminotransferase</keyword>
<name>A0A7C9TKU1_9BURK</name>
<dbReference type="Gene3D" id="3.90.1150.10">
    <property type="entry name" value="Aspartate Aminotransferase, domain 1"/>
    <property type="match status" value="1"/>
</dbReference>
<dbReference type="Proteomes" id="UP000484255">
    <property type="component" value="Unassembled WGS sequence"/>
</dbReference>